<proteinExistence type="predicted"/>
<accession>A0A078ANS9</accession>
<dbReference type="Proteomes" id="UP000039865">
    <property type="component" value="Unassembled WGS sequence"/>
</dbReference>
<keyword evidence="1" id="KW-0175">Coiled coil</keyword>
<organism evidence="4 5">
    <name type="scientific">Stylonychia lemnae</name>
    <name type="common">Ciliate</name>
    <dbReference type="NCBI Taxonomy" id="5949"/>
    <lineage>
        <taxon>Eukaryota</taxon>
        <taxon>Sar</taxon>
        <taxon>Alveolata</taxon>
        <taxon>Ciliophora</taxon>
        <taxon>Intramacronucleata</taxon>
        <taxon>Spirotrichea</taxon>
        <taxon>Stichotrichia</taxon>
        <taxon>Sporadotrichida</taxon>
        <taxon>Oxytrichidae</taxon>
        <taxon>Stylonychinae</taxon>
        <taxon>Stylonychia</taxon>
    </lineage>
</organism>
<dbReference type="AlphaFoldDB" id="A0A078ANS9"/>
<sequence length="838" mass="97933">MFSKSFCSGISSNKSHNLSRQENRKPSQGLKLAHYGASSYCSIKKMIDKYKSNGENIPINNGSIHTNYQNVSTINIMNRKRSNSPNFYTSARRQPVKQNQRQNISFLNETQPNSNTRSETHSLYSGNSKTSRQNSKLNQQQSQQRRTKQGNVDRRFGYQLFNEQLYEEGAHKISLIDIINAEPMIYQDSFHTVSQTQASFQEHQKIPKVIESLVKSHKEHKESLSFITHKMEFIEHYLNSYVFEDLIMKMNNKFEKMLSYTQKREQIHQQTEIQMQEQIKQLETKLMRLQVSFSSYINKLNINNGGKSQILASKHQSFMKKMDDDGYIDQLLTDVMQYEEDQMRRVNNVEKPISISRHYYSQQCLGIDQRQKKTNNNQAKQTQVIDLSDHHLTQRDYSVQDNEQRDLVHDQSCQQDFIKDETTMFNALKSFGDSSTFQQLLPNQSSFTRQENELNNHNQKHNIISQQALPNAYESNENLIKIQGKKNLKFNRVISLQNLEFKLEQLSLQNQRVNNNIQTEQEQNQEDNEQLEQNINHNISKDRSGCKKHLDFQDSSIQKRSIQALGNETSQGMLSEISDNYLNFTANHEMQYKIQCKDQIMPHTYNTQDVNKLITPKFDDECVIHLNQVTFSNKSRFTESIKISDEPQINSGKIRQFDNKNNNQQAVISEEDSNDVVISALALDINKIMDSDNKQRIKGKDIANIYPSDQCICPHYDKKNNLGCGDYCRNLTASRQRVLIQKCFADFKNQQRNKRQQHVYIISAKWWRKWTDFVNYDAIVSSFRVGDDKSIQEYLMSSDGQMNEFDIDELCGDSRYNEPPSHIDNRQLPTQSNSLKFQ</sequence>
<evidence type="ECO:0000259" key="3">
    <source>
        <dbReference type="PROSITE" id="PS51283"/>
    </source>
</evidence>
<keyword evidence="5" id="KW-1185">Reference proteome</keyword>
<feature type="compositionally biased region" description="Polar residues" evidence="2">
    <location>
        <begin position="83"/>
        <end position="130"/>
    </location>
</feature>
<feature type="region of interest" description="Disordered" evidence="2">
    <location>
        <begin position="1"/>
        <end position="30"/>
    </location>
</feature>
<evidence type="ECO:0000256" key="2">
    <source>
        <dbReference type="SAM" id="MobiDB-lite"/>
    </source>
</evidence>
<keyword evidence="4" id="KW-0378">Hydrolase</keyword>
<feature type="compositionally biased region" description="Polar residues" evidence="2">
    <location>
        <begin position="827"/>
        <end position="838"/>
    </location>
</feature>
<feature type="coiled-coil region" evidence="1">
    <location>
        <begin position="496"/>
        <end position="534"/>
    </location>
</feature>
<gene>
    <name evidence="4" type="primary">Contig8527.g9102</name>
    <name evidence="4" type="ORF">STYLEM_11999</name>
</gene>
<feature type="compositionally biased region" description="Polar residues" evidence="2">
    <location>
        <begin position="1"/>
        <end position="18"/>
    </location>
</feature>
<dbReference type="OrthoDB" id="327589at2759"/>
<evidence type="ECO:0000313" key="5">
    <source>
        <dbReference type="Proteomes" id="UP000039865"/>
    </source>
</evidence>
<evidence type="ECO:0000256" key="1">
    <source>
        <dbReference type="SAM" id="Coils"/>
    </source>
</evidence>
<dbReference type="InterPro" id="IPR006615">
    <property type="entry name" value="Pept_C19_DUSP"/>
</dbReference>
<evidence type="ECO:0000313" key="4">
    <source>
        <dbReference type="EMBL" id="CDW82962.1"/>
    </source>
</evidence>
<protein>
    <submittedName>
        <fullName evidence="4">Ubiquitin carboxyl-terminal hydrolase</fullName>
    </submittedName>
</protein>
<dbReference type="InParanoid" id="A0A078ANS9"/>
<dbReference type="Gene3D" id="3.30.2230.10">
    <property type="entry name" value="DUSP-like"/>
    <property type="match status" value="1"/>
</dbReference>
<dbReference type="GO" id="GO:0004843">
    <property type="term" value="F:cysteine-type deubiquitinase activity"/>
    <property type="evidence" value="ECO:0007669"/>
    <property type="project" value="InterPro"/>
</dbReference>
<dbReference type="PROSITE" id="PS51283">
    <property type="entry name" value="DUSP"/>
    <property type="match status" value="1"/>
</dbReference>
<dbReference type="EMBL" id="CCKQ01011398">
    <property type="protein sequence ID" value="CDW82962.1"/>
    <property type="molecule type" value="Genomic_DNA"/>
</dbReference>
<reference evidence="4 5" key="1">
    <citation type="submission" date="2014-06" db="EMBL/GenBank/DDBJ databases">
        <authorList>
            <person name="Swart Estienne"/>
        </authorList>
    </citation>
    <scope>NUCLEOTIDE SEQUENCE [LARGE SCALE GENOMIC DNA]</scope>
    <source>
        <strain evidence="4 5">130c</strain>
    </source>
</reference>
<feature type="region of interest" description="Disordered" evidence="2">
    <location>
        <begin position="79"/>
        <end position="151"/>
    </location>
</feature>
<feature type="domain" description="DUSP" evidence="3">
    <location>
        <begin position="731"/>
        <end position="838"/>
    </location>
</feature>
<feature type="region of interest" description="Disordered" evidence="2">
    <location>
        <begin position="818"/>
        <end position="838"/>
    </location>
</feature>
<feature type="compositionally biased region" description="Low complexity" evidence="2">
    <location>
        <begin position="131"/>
        <end position="144"/>
    </location>
</feature>
<dbReference type="InterPro" id="IPR035927">
    <property type="entry name" value="DUSP-like_sf"/>
</dbReference>
<dbReference type="SUPFAM" id="SSF143791">
    <property type="entry name" value="DUSP-like"/>
    <property type="match status" value="1"/>
</dbReference>
<name>A0A078ANS9_STYLE</name>